<feature type="transmembrane region" description="Helical" evidence="1">
    <location>
        <begin position="178"/>
        <end position="198"/>
    </location>
</feature>
<accession>A0A126QJI3</accession>
<organism evidence="3 5">
    <name type="scientific">Pseudodesulfovibrio indicus</name>
    <dbReference type="NCBI Taxonomy" id="1716143"/>
    <lineage>
        <taxon>Bacteria</taxon>
        <taxon>Pseudomonadati</taxon>
        <taxon>Thermodesulfobacteriota</taxon>
        <taxon>Desulfovibrionia</taxon>
        <taxon>Desulfovibrionales</taxon>
        <taxon>Desulfovibrionaceae</taxon>
    </lineage>
</organism>
<evidence type="ECO:0008006" key="6">
    <source>
        <dbReference type="Google" id="ProtNLM"/>
    </source>
</evidence>
<dbReference type="PROSITE" id="PS51257">
    <property type="entry name" value="PROKAR_LIPOPROTEIN"/>
    <property type="match status" value="1"/>
</dbReference>
<reference evidence="3 5" key="2">
    <citation type="submission" date="2019-03" db="EMBL/GenBank/DDBJ databases">
        <title>Genomic Encyclopedia of Type Strains, Phase IV (KMG-IV): sequencing the most valuable type-strain genomes for metagenomic binning, comparative biology and taxonomic classification.</title>
        <authorList>
            <person name="Goeker M."/>
        </authorList>
    </citation>
    <scope>NUCLEOTIDE SEQUENCE [LARGE SCALE GENOMIC DNA]</scope>
    <source>
        <strain evidence="3 5">DSM 101483</strain>
    </source>
</reference>
<evidence type="ECO:0000313" key="2">
    <source>
        <dbReference type="EMBL" id="AMK10153.1"/>
    </source>
</evidence>
<feature type="transmembrane region" description="Helical" evidence="1">
    <location>
        <begin position="92"/>
        <end position="118"/>
    </location>
</feature>
<gene>
    <name evidence="2" type="ORF">AWY79_02995</name>
    <name evidence="3" type="ORF">EDC59_10757</name>
</gene>
<evidence type="ECO:0000313" key="4">
    <source>
        <dbReference type="Proteomes" id="UP000055611"/>
    </source>
</evidence>
<feature type="transmembrane region" description="Helical" evidence="1">
    <location>
        <begin position="31"/>
        <end position="53"/>
    </location>
</feature>
<dbReference type="Proteomes" id="UP000055611">
    <property type="component" value="Chromosome"/>
</dbReference>
<name>A0A126QJI3_9BACT</name>
<keyword evidence="4" id="KW-1185">Reference proteome</keyword>
<dbReference type="RefSeq" id="WP_066800068.1">
    <property type="nucleotide sequence ID" value="NZ_CP014206.1"/>
</dbReference>
<feature type="transmembrane region" description="Helical" evidence="1">
    <location>
        <begin position="154"/>
        <end position="171"/>
    </location>
</feature>
<keyword evidence="1" id="KW-0472">Membrane</keyword>
<reference evidence="2 4" key="1">
    <citation type="journal article" date="2016" name="Front. Microbiol.">
        <title>Genome Sequence of the Piezophilic, Mesophilic Sulfate-Reducing Bacterium Desulfovibrio indicus J2T.</title>
        <authorList>
            <person name="Cao J."/>
            <person name="Maignien L."/>
            <person name="Shao Z."/>
            <person name="Alain K."/>
            <person name="Jebbar M."/>
        </authorList>
    </citation>
    <scope>NUCLEOTIDE SEQUENCE [LARGE SCALE GENOMIC DNA]</scope>
    <source>
        <strain evidence="2 4">J2</strain>
    </source>
</reference>
<evidence type="ECO:0000313" key="3">
    <source>
        <dbReference type="EMBL" id="TDT87862.1"/>
    </source>
</evidence>
<dbReference type="Proteomes" id="UP000295506">
    <property type="component" value="Unassembled WGS sequence"/>
</dbReference>
<evidence type="ECO:0000313" key="5">
    <source>
        <dbReference type="Proteomes" id="UP000295506"/>
    </source>
</evidence>
<feature type="transmembrane region" description="Helical" evidence="1">
    <location>
        <begin position="204"/>
        <end position="223"/>
    </location>
</feature>
<dbReference type="AlphaFoldDB" id="A0A126QJI3"/>
<dbReference type="EMBL" id="SOBK01000007">
    <property type="protein sequence ID" value="TDT87862.1"/>
    <property type="molecule type" value="Genomic_DNA"/>
</dbReference>
<sequence>MLNYLTKVCVVIVLGLSCLQAVSLSASPNAYWVSVYCIILFSLETSCAFLLFARSGGRLQKILGWLFLAHGIYPLSVLFLSGLAAVKSGNSSVILFALCFVGGALFLLASPPVAAAALHGWRDRFLPVLFFSTYLPGSLLVGKMIESDGPANEVSLLFSLILLLMAISVFLKKVIAFIVHLLCVFSVCYIIGYTVVIHGQSGSLNVFLVFPAVFVILYAGLTIRDKRHAEG</sequence>
<keyword evidence="1" id="KW-1133">Transmembrane helix</keyword>
<feature type="transmembrane region" description="Helical" evidence="1">
    <location>
        <begin position="125"/>
        <end position="142"/>
    </location>
</feature>
<dbReference type="EMBL" id="CP014206">
    <property type="protein sequence ID" value="AMK10153.1"/>
    <property type="molecule type" value="Genomic_DNA"/>
</dbReference>
<evidence type="ECO:0000256" key="1">
    <source>
        <dbReference type="SAM" id="Phobius"/>
    </source>
</evidence>
<proteinExistence type="predicted"/>
<dbReference type="KEGG" id="dej:AWY79_02995"/>
<feature type="transmembrane region" description="Helical" evidence="1">
    <location>
        <begin position="65"/>
        <end position="86"/>
    </location>
</feature>
<protein>
    <recommendedName>
        <fullName evidence="6">Histidine kinase</fullName>
    </recommendedName>
</protein>
<keyword evidence="1" id="KW-0812">Transmembrane</keyword>